<dbReference type="OrthoDB" id="6752799at2759"/>
<dbReference type="GO" id="GO:0004069">
    <property type="term" value="F:L-aspartate:2-oxoglutarate aminotransferase activity"/>
    <property type="evidence" value="ECO:0007669"/>
    <property type="project" value="UniProtKB-EC"/>
</dbReference>
<dbReference type="GO" id="GO:0006532">
    <property type="term" value="P:aspartate biosynthetic process"/>
    <property type="evidence" value="ECO:0007669"/>
    <property type="project" value="TreeGrafter"/>
</dbReference>
<comment type="cofactor">
    <cofactor evidence="1">
        <name>pyridoxal 5'-phosphate</name>
        <dbReference type="ChEBI" id="CHEBI:597326"/>
    </cofactor>
</comment>
<dbReference type="Pfam" id="PF00155">
    <property type="entry name" value="Aminotran_1_2"/>
    <property type="match status" value="1"/>
</dbReference>
<evidence type="ECO:0000256" key="1">
    <source>
        <dbReference type="ARBA" id="ARBA00001933"/>
    </source>
</evidence>
<evidence type="ECO:0000313" key="11">
    <source>
        <dbReference type="EMBL" id="RNA35739.1"/>
    </source>
</evidence>
<feature type="transmembrane region" description="Helical" evidence="9">
    <location>
        <begin position="129"/>
        <end position="149"/>
    </location>
</feature>
<evidence type="ECO:0000256" key="2">
    <source>
        <dbReference type="ARBA" id="ARBA00007441"/>
    </source>
</evidence>
<proteinExistence type="inferred from homology"/>
<evidence type="ECO:0000256" key="3">
    <source>
        <dbReference type="ARBA" id="ARBA00011738"/>
    </source>
</evidence>
<dbReference type="PANTHER" id="PTHR11879">
    <property type="entry name" value="ASPARTATE AMINOTRANSFERASE"/>
    <property type="match status" value="1"/>
</dbReference>
<evidence type="ECO:0000256" key="8">
    <source>
        <dbReference type="ARBA" id="ARBA00030923"/>
    </source>
</evidence>
<evidence type="ECO:0000256" key="5">
    <source>
        <dbReference type="ARBA" id="ARBA00022576"/>
    </source>
</evidence>
<feature type="transmembrane region" description="Helical" evidence="9">
    <location>
        <begin position="276"/>
        <end position="299"/>
    </location>
</feature>
<keyword evidence="9" id="KW-0472">Membrane</keyword>
<dbReference type="InterPro" id="IPR015421">
    <property type="entry name" value="PyrdxlP-dep_Trfase_major"/>
</dbReference>
<dbReference type="Gene3D" id="3.90.1150.10">
    <property type="entry name" value="Aspartate Aminotransferase, domain 1"/>
    <property type="match status" value="1"/>
</dbReference>
<evidence type="ECO:0000256" key="6">
    <source>
        <dbReference type="ARBA" id="ARBA00022679"/>
    </source>
</evidence>
<dbReference type="InterPro" id="IPR004839">
    <property type="entry name" value="Aminotransferase_I/II_large"/>
</dbReference>
<feature type="domain" description="Aminotransferase class I/classII large" evidence="10">
    <location>
        <begin position="399"/>
        <end position="765"/>
    </location>
</feature>
<comment type="similarity">
    <text evidence="2">Belongs to the class-I pyridoxal-phosphate-dependent aminotransferase family.</text>
</comment>
<name>A0A3M7SJ34_BRAPC</name>
<organism evidence="11 12">
    <name type="scientific">Brachionus plicatilis</name>
    <name type="common">Marine rotifer</name>
    <name type="synonym">Brachionus muelleri</name>
    <dbReference type="NCBI Taxonomy" id="10195"/>
    <lineage>
        <taxon>Eukaryota</taxon>
        <taxon>Metazoa</taxon>
        <taxon>Spiralia</taxon>
        <taxon>Gnathifera</taxon>
        <taxon>Rotifera</taxon>
        <taxon>Eurotatoria</taxon>
        <taxon>Monogononta</taxon>
        <taxon>Pseudotrocha</taxon>
        <taxon>Ploima</taxon>
        <taxon>Brachionidae</taxon>
        <taxon>Brachionus</taxon>
    </lineage>
</organism>
<feature type="transmembrane region" description="Helical" evidence="9">
    <location>
        <begin position="73"/>
        <end position="96"/>
    </location>
</feature>
<dbReference type="GO" id="GO:0030170">
    <property type="term" value="F:pyridoxal phosphate binding"/>
    <property type="evidence" value="ECO:0007669"/>
    <property type="project" value="InterPro"/>
</dbReference>
<keyword evidence="7" id="KW-0663">Pyridoxal phosphate</keyword>
<evidence type="ECO:0000256" key="7">
    <source>
        <dbReference type="ARBA" id="ARBA00022898"/>
    </source>
</evidence>
<keyword evidence="5" id="KW-0032">Aminotransferase</keyword>
<keyword evidence="6" id="KW-0808">Transferase</keyword>
<dbReference type="PRINTS" id="PR00799">
    <property type="entry name" value="TRANSAMINASE"/>
</dbReference>
<gene>
    <name evidence="11" type="ORF">BpHYR1_041921</name>
</gene>
<comment type="subunit">
    <text evidence="3">Homodimer.</text>
</comment>
<dbReference type="AlphaFoldDB" id="A0A3M7SJ34"/>
<dbReference type="InterPro" id="IPR015424">
    <property type="entry name" value="PyrdxlP-dep_Trfase"/>
</dbReference>
<dbReference type="EC" id="2.6.1.1" evidence="4"/>
<evidence type="ECO:0000259" key="10">
    <source>
        <dbReference type="Pfam" id="PF00155"/>
    </source>
</evidence>
<evidence type="ECO:0000313" key="12">
    <source>
        <dbReference type="Proteomes" id="UP000276133"/>
    </source>
</evidence>
<reference evidence="11 12" key="1">
    <citation type="journal article" date="2018" name="Sci. Rep.">
        <title>Genomic signatures of local adaptation to the degree of environmental predictability in rotifers.</title>
        <authorList>
            <person name="Franch-Gras L."/>
            <person name="Hahn C."/>
            <person name="Garcia-Roger E.M."/>
            <person name="Carmona M.J."/>
            <person name="Serra M."/>
            <person name="Gomez A."/>
        </authorList>
    </citation>
    <scope>NUCLEOTIDE SEQUENCE [LARGE SCALE GENOMIC DNA]</scope>
    <source>
        <strain evidence="11">HYR1</strain>
    </source>
</reference>
<keyword evidence="9" id="KW-1133">Transmembrane helix</keyword>
<dbReference type="SUPFAM" id="SSF53383">
    <property type="entry name" value="PLP-dependent transferases"/>
    <property type="match status" value="1"/>
</dbReference>
<dbReference type="EMBL" id="REGN01001290">
    <property type="protein sequence ID" value="RNA35739.1"/>
    <property type="molecule type" value="Genomic_DNA"/>
</dbReference>
<comment type="caution">
    <text evidence="11">The sequence shown here is derived from an EMBL/GenBank/DDBJ whole genome shotgun (WGS) entry which is preliminary data.</text>
</comment>
<dbReference type="FunFam" id="3.90.1150.10:FF:000001">
    <property type="entry name" value="Aspartate aminotransferase"/>
    <property type="match status" value="1"/>
</dbReference>
<evidence type="ECO:0000256" key="9">
    <source>
        <dbReference type="SAM" id="Phobius"/>
    </source>
</evidence>
<feature type="transmembrane region" description="Helical" evidence="9">
    <location>
        <begin position="196"/>
        <end position="218"/>
    </location>
</feature>
<dbReference type="NCBIfam" id="NF006719">
    <property type="entry name" value="PRK09257.1"/>
    <property type="match status" value="1"/>
</dbReference>
<protein>
    <recommendedName>
        <fullName evidence="4">aspartate transaminase</fullName>
        <ecNumber evidence="4">2.6.1.1</ecNumber>
    </recommendedName>
    <alternativeName>
        <fullName evidence="8">Transaminase A</fullName>
    </alternativeName>
</protein>
<feature type="transmembrane region" description="Helical" evidence="9">
    <location>
        <begin position="170"/>
        <end position="190"/>
    </location>
</feature>
<dbReference type="CDD" id="cd00609">
    <property type="entry name" value="AAT_like"/>
    <property type="match status" value="1"/>
</dbReference>
<dbReference type="InterPro" id="IPR015422">
    <property type="entry name" value="PyrdxlP-dep_Trfase_small"/>
</dbReference>
<keyword evidence="12" id="KW-1185">Reference proteome</keyword>
<dbReference type="Gene3D" id="3.40.640.10">
    <property type="entry name" value="Type I PLP-dependent aspartate aminotransferase-like (Major domain)"/>
    <property type="match status" value="1"/>
</dbReference>
<accession>A0A3M7SJ34</accession>
<dbReference type="InterPro" id="IPR000796">
    <property type="entry name" value="Asp_trans"/>
</dbReference>
<feature type="transmembrane region" description="Helical" evidence="9">
    <location>
        <begin position="306"/>
        <end position="323"/>
    </location>
</feature>
<dbReference type="Proteomes" id="UP000276133">
    <property type="component" value="Unassembled WGS sequence"/>
</dbReference>
<feature type="transmembrane region" description="Helical" evidence="9">
    <location>
        <begin position="247"/>
        <end position="270"/>
    </location>
</feature>
<dbReference type="FunFam" id="3.40.640.10:FF:000066">
    <property type="entry name" value="Aspartate aminotransferase"/>
    <property type="match status" value="1"/>
</dbReference>
<dbReference type="PANTHER" id="PTHR11879:SF55">
    <property type="entry name" value="GLUTAMATE OXALOACETATE TRANSAMINASE 1, ISOFORM B"/>
    <property type="match status" value="1"/>
</dbReference>
<dbReference type="GO" id="GO:0005829">
    <property type="term" value="C:cytosol"/>
    <property type="evidence" value="ECO:0007669"/>
    <property type="project" value="TreeGrafter"/>
</dbReference>
<keyword evidence="9" id="KW-0812">Transmembrane</keyword>
<evidence type="ECO:0000256" key="4">
    <source>
        <dbReference type="ARBA" id="ARBA00012753"/>
    </source>
</evidence>
<dbReference type="STRING" id="10195.A0A3M7SJ34"/>
<sequence>MTRGVQDDVKKIINNLKQLFESNLKWNGLLSNSFSSIGQALLLIKISELLRMTAQHWSQSLSVSMDEHYEHSFLMLGLIGFSTMTYLASLVANILFATGTSLFGLKAFHFPTDANVLYEFDSKLAPSKFVMYLWVLIFAYQLAWIVYGMSTIFRKSSSDYLYKYPPVMHWLVYLNFSASNFLYIISLVFWSRGLFIFATVYSFLTVIGLYISACVSLFKLSDYQREMYYTEKSKDVWCIRMLVQNGIFLYATWSFVIFLLMLNLCLISSFGVSKEMAHLVVFIVLLVKLIIYFIAELFFGYNYAKFLFTPWLVIAIFLLDTLINQSVHHNMSLYERVSPFKSQHLSQTFSFTRLDMNSFIHYIPNWPKKMSSRFVDVVQDPPIEVFELTKAFNDDNHPNKVNLGVGSYKDDNGKPWVLPVVRTVEHQIANDMTLNHEYFPVLGLQEFSSAAVKLVLGNDSPVVVNNLSFGVQSLSGTGALRVGFDFLARNGYKVMYVSNPTWGNHNLLGRTAGFTMKSYRYYNAATKSVDFEALKADLEAAPENSVIILHGCAHNPSGMDLNLDQWAILSTLIRQKKLFPFFDTAYQGFCSGDLDKDASAIRLFVQEGHELLVAQSFAKNMGLYNERCGNLTVVVNNSDLIPKLRSQFTTIVRANYSNPPAHGARVAAAILNNKALNDEWRENLRTMATRMNSMRQLLYQKLNILSTPGNWDHILRSVGLFCFTGLNERQCNYLIKEYHIYLLRDGRINISALTNGNMDYVANAIYDAVANFKDDAKL</sequence>